<feature type="region of interest" description="Disordered" evidence="1">
    <location>
        <begin position="1"/>
        <end position="100"/>
    </location>
</feature>
<dbReference type="GeneID" id="25265975"/>
<evidence type="ECO:0000313" key="3">
    <source>
        <dbReference type="Proteomes" id="UP000027361"/>
    </source>
</evidence>
<feature type="compositionally biased region" description="Basic and acidic residues" evidence="1">
    <location>
        <begin position="473"/>
        <end position="485"/>
    </location>
</feature>
<proteinExistence type="predicted"/>
<evidence type="ECO:0000256" key="1">
    <source>
        <dbReference type="SAM" id="MobiDB-lite"/>
    </source>
</evidence>
<comment type="caution">
    <text evidence="2">The sequence shown here is derived from an EMBL/GenBank/DDBJ whole genome shotgun (WGS) entry which is preliminary data.</text>
</comment>
<feature type="compositionally biased region" description="Low complexity" evidence="1">
    <location>
        <begin position="334"/>
        <end position="348"/>
    </location>
</feature>
<feature type="compositionally biased region" description="Basic and acidic residues" evidence="1">
    <location>
        <begin position="536"/>
        <end position="550"/>
    </location>
</feature>
<feature type="compositionally biased region" description="Basic residues" evidence="1">
    <location>
        <begin position="584"/>
        <end position="594"/>
    </location>
</feature>
<accession>A0A066W4B1</accession>
<gene>
    <name evidence="2" type="ORF">K437DRAFT_267893</name>
</gene>
<feature type="compositionally biased region" description="Pro residues" evidence="1">
    <location>
        <begin position="22"/>
        <end position="31"/>
    </location>
</feature>
<feature type="compositionally biased region" description="Low complexity" evidence="1">
    <location>
        <begin position="359"/>
        <end position="371"/>
    </location>
</feature>
<feature type="compositionally biased region" description="Low complexity" evidence="1">
    <location>
        <begin position="305"/>
        <end position="320"/>
    </location>
</feature>
<feature type="region of interest" description="Disordered" evidence="1">
    <location>
        <begin position="798"/>
        <end position="833"/>
    </location>
</feature>
<feature type="region of interest" description="Disordered" evidence="1">
    <location>
        <begin position="268"/>
        <end position="385"/>
    </location>
</feature>
<evidence type="ECO:0000313" key="2">
    <source>
        <dbReference type="EMBL" id="KDN47353.1"/>
    </source>
</evidence>
<keyword evidence="3" id="KW-1185">Reference proteome</keyword>
<protein>
    <submittedName>
        <fullName evidence="2">Uncharacterized protein</fullName>
    </submittedName>
</protein>
<dbReference type="InParanoid" id="A0A066W4B1"/>
<organism evidence="2 3">
    <name type="scientific">Tilletiaria anomala (strain ATCC 24038 / CBS 436.72 / UBC 951)</name>
    <dbReference type="NCBI Taxonomy" id="1037660"/>
    <lineage>
        <taxon>Eukaryota</taxon>
        <taxon>Fungi</taxon>
        <taxon>Dikarya</taxon>
        <taxon>Basidiomycota</taxon>
        <taxon>Ustilaginomycotina</taxon>
        <taxon>Exobasidiomycetes</taxon>
        <taxon>Georgefischeriales</taxon>
        <taxon>Tilletiariaceae</taxon>
        <taxon>Tilletiaria</taxon>
    </lineage>
</organism>
<feature type="region of interest" description="Disordered" evidence="1">
    <location>
        <begin position="120"/>
        <end position="159"/>
    </location>
</feature>
<feature type="compositionally biased region" description="Basic and acidic residues" evidence="1">
    <location>
        <begin position="643"/>
        <end position="657"/>
    </location>
</feature>
<dbReference type="AlphaFoldDB" id="A0A066W4B1"/>
<feature type="region of interest" description="Disordered" evidence="1">
    <location>
        <begin position="523"/>
        <end position="557"/>
    </location>
</feature>
<feature type="compositionally biased region" description="Low complexity" evidence="1">
    <location>
        <begin position="138"/>
        <end position="152"/>
    </location>
</feature>
<name>A0A066W4B1_TILAU</name>
<feature type="region of interest" description="Disordered" evidence="1">
    <location>
        <begin position="580"/>
        <end position="625"/>
    </location>
</feature>
<feature type="region of interest" description="Disordered" evidence="1">
    <location>
        <begin position="195"/>
        <end position="220"/>
    </location>
</feature>
<feature type="compositionally biased region" description="Low complexity" evidence="1">
    <location>
        <begin position="600"/>
        <end position="625"/>
    </location>
</feature>
<sequence length="955" mass="102371">MSVASTLSAAHEQALQAGLLPPWHPPSPSDSPSPSFSLSTERNSVIGSSRSSSSQASANKVVATFNSHMGAVPTGKRQAPPPPLDLSHPLHHTNSSSAAPQARRGYCFCGNLIPSARARTSAGTSDMQRHGSIDSTPDSAYSHGSTSTSSDDTAPRTPADALPTVALATSKHLHSNKHMRALQLQQYEQASLENAIEQDEEEHEVVEADEGEEEEDDEESRIYCSSACARSDALSALLGGQEPAAAPVCAFISAASKAFSISTVPVTPTSPPPSFAASLTQSKGQQQQKQMKKTACPGAPARTRALPAAVPSATAAVPASGSHERKQAAANMLSKLSRSASSSVADASMPRPLQRTRTGAMAAAGAVEAEAQSGDGSSGVKEMSDVEQQRRERILQRASRTIQDRYPLLINCLQLHEQLLPSSSLSATAAAAPEAASAQLAAPSAERVHAPGHVAESPWEATGVVAARSAGNRADDAEQQHDKPAHAHRFGSSHYRRMEALASYASQLHDIIGSVYASEEDVDCQQPQQPWPQCEGKQKAAEKEHGRSARPDSPALKTFSFGCNAGRAFEDETHLADSVPTVKMARRTSSRKVSHVPMESTSSQSSNSTQQSDVSDASAYSASTAGTSVDLQHHLRSQPHQGEAQDYRPSRHSLEESKLELEREARLRKELQSLDHELKKTFDAFEFDEHRSSDEDDERTCGPYTSPLGWGLADSLLTHLPSSADWKHTTFALQQQAVQQQQIRHSRSMGNLLGLQLGSPAPDARASMAAFPEHHQQQLLRRSESVRCSKRISTAQRLDLLATPPAPVQKQKEEYESQQQAQPRLAEGSLSERRDTFIPTYPVSRKARQPVSFALPAATAAAAPAASASHTIFSANPISAAQNSNNNSNSVQFPLRASRSMSSLKGGLGRLGRRPAPASRQDEELQALRLVQRLDTVFKSSWGQIRGVLGMQQNA</sequence>
<feature type="compositionally biased region" description="Acidic residues" evidence="1">
    <location>
        <begin position="196"/>
        <end position="219"/>
    </location>
</feature>
<dbReference type="HOGENOM" id="CLU_308866_0_0_1"/>
<dbReference type="RefSeq" id="XP_013243842.1">
    <property type="nucleotide sequence ID" value="XM_013388388.1"/>
</dbReference>
<reference evidence="2 3" key="1">
    <citation type="submission" date="2014-05" db="EMBL/GenBank/DDBJ databases">
        <title>Draft genome sequence of a rare smut relative, Tilletiaria anomala UBC 951.</title>
        <authorList>
            <consortium name="DOE Joint Genome Institute"/>
            <person name="Toome M."/>
            <person name="Kuo A."/>
            <person name="Henrissat B."/>
            <person name="Lipzen A."/>
            <person name="Tritt A."/>
            <person name="Yoshinaga Y."/>
            <person name="Zane M."/>
            <person name="Barry K."/>
            <person name="Grigoriev I.V."/>
            <person name="Spatafora J.W."/>
            <person name="Aimea M.C."/>
        </authorList>
    </citation>
    <scope>NUCLEOTIDE SEQUENCE [LARGE SCALE GENOMIC DNA]</scope>
    <source>
        <strain evidence="2 3">UBC 951</strain>
    </source>
</reference>
<dbReference type="EMBL" id="JMSN01000030">
    <property type="protein sequence ID" value="KDN47353.1"/>
    <property type="molecule type" value="Genomic_DNA"/>
</dbReference>
<feature type="region of interest" description="Disordered" evidence="1">
    <location>
        <begin position="637"/>
        <end position="657"/>
    </location>
</feature>
<dbReference type="Proteomes" id="UP000027361">
    <property type="component" value="Unassembled WGS sequence"/>
</dbReference>
<feature type="compositionally biased region" description="Low complexity" evidence="1">
    <location>
        <begin position="32"/>
        <end position="63"/>
    </location>
</feature>
<feature type="region of interest" description="Disordered" evidence="1">
    <location>
        <begin position="472"/>
        <end position="491"/>
    </location>
</feature>